<keyword evidence="2" id="KW-1185">Reference proteome</keyword>
<evidence type="ECO:0000313" key="1">
    <source>
        <dbReference type="EMBL" id="ONH32870.1"/>
    </source>
</evidence>
<name>A0A1V2IIR1_9ACTN</name>
<dbReference type="EMBL" id="MOMC01000008">
    <property type="protein sequence ID" value="ONH32870.1"/>
    <property type="molecule type" value="Genomic_DNA"/>
</dbReference>
<evidence type="ECO:0000313" key="2">
    <source>
        <dbReference type="Proteomes" id="UP000188929"/>
    </source>
</evidence>
<comment type="caution">
    <text evidence="1">The sequence shown here is derived from an EMBL/GenBank/DDBJ whole genome shotgun (WGS) entry which is preliminary data.</text>
</comment>
<proteinExistence type="predicted"/>
<dbReference type="OrthoDB" id="3209176at2"/>
<sequence>MDSGERHHAESPREEVAGMLAPLGLRLSPEKTRVVHIDEGFDFLGFHNHILRRWASYFRSEVSKLAVTDAFFDELLGEPK</sequence>
<dbReference type="AlphaFoldDB" id="A0A1V2IIR1"/>
<evidence type="ECO:0008006" key="3">
    <source>
        <dbReference type="Google" id="ProtNLM"/>
    </source>
</evidence>
<reference evidence="2" key="1">
    <citation type="submission" date="2016-10" db="EMBL/GenBank/DDBJ databases">
        <title>Frankia sp. NRRL B-16386 Genome sequencing.</title>
        <authorList>
            <person name="Ghodhbane-Gtari F."/>
            <person name="Swanson E."/>
            <person name="Gueddou A."/>
            <person name="Hezbri K."/>
            <person name="Ktari K."/>
            <person name="Nouioui I."/>
            <person name="Morris K."/>
            <person name="Simpson S."/>
            <person name="Abebe-Akele F."/>
            <person name="Thomas K."/>
            <person name="Gtari M."/>
            <person name="Tisa L.S."/>
        </authorList>
    </citation>
    <scope>NUCLEOTIDE SEQUENCE [LARGE SCALE GENOMIC DNA]</scope>
    <source>
        <strain evidence="2">NRRL B-16386</strain>
    </source>
</reference>
<accession>A0A1V2IIR1</accession>
<dbReference type="Proteomes" id="UP000188929">
    <property type="component" value="Unassembled WGS sequence"/>
</dbReference>
<gene>
    <name evidence="1" type="ORF">BL253_03945</name>
</gene>
<dbReference type="RefSeq" id="WP_076813617.1">
    <property type="nucleotide sequence ID" value="NZ_MOMC01000008.1"/>
</dbReference>
<protein>
    <recommendedName>
        <fullName evidence="3">Reverse transcriptase domain-containing protein</fullName>
    </recommendedName>
</protein>
<organism evidence="1 2">
    <name type="scientific">Pseudofrankia asymbiotica</name>
    <dbReference type="NCBI Taxonomy" id="1834516"/>
    <lineage>
        <taxon>Bacteria</taxon>
        <taxon>Bacillati</taxon>
        <taxon>Actinomycetota</taxon>
        <taxon>Actinomycetes</taxon>
        <taxon>Frankiales</taxon>
        <taxon>Frankiaceae</taxon>
        <taxon>Pseudofrankia</taxon>
    </lineage>
</organism>